<dbReference type="EnsemblMetazoa" id="GMOY007406-RA">
    <property type="protein sequence ID" value="GMOY007406-PA"/>
    <property type="gene ID" value="GMOY007406"/>
</dbReference>
<dbReference type="SUPFAM" id="SSF49562">
    <property type="entry name" value="C2 domain (Calcium/lipid-binding domain, CaLB)"/>
    <property type="match status" value="1"/>
</dbReference>
<dbReference type="GO" id="GO:0048488">
    <property type="term" value="P:synaptic vesicle endocytosis"/>
    <property type="evidence" value="ECO:0007669"/>
    <property type="project" value="TreeGrafter"/>
</dbReference>
<evidence type="ECO:0000256" key="10">
    <source>
        <dbReference type="RuleBase" id="RU367154"/>
    </source>
</evidence>
<proteinExistence type="inferred from homology"/>
<dbReference type="VEuPathDB" id="VectorBase:GMOY007406"/>
<keyword evidence="6" id="KW-1133">Transmembrane helix</keyword>
<dbReference type="STRING" id="37546.A0A1B0G278"/>
<comment type="similarity">
    <text evidence="10">Belongs to the synaptotagmin family.</text>
</comment>
<dbReference type="Gene3D" id="2.60.40.150">
    <property type="entry name" value="C2 domain"/>
    <property type="match status" value="1"/>
</dbReference>
<dbReference type="GO" id="GO:0048791">
    <property type="term" value="P:calcium ion-regulated exocytosis of neurotransmitter"/>
    <property type="evidence" value="ECO:0007669"/>
    <property type="project" value="TreeGrafter"/>
</dbReference>
<evidence type="ECO:0000313" key="12">
    <source>
        <dbReference type="Proteomes" id="UP000092444"/>
    </source>
</evidence>
<dbReference type="PRINTS" id="PR00399">
    <property type="entry name" value="SYNAPTOTAGMN"/>
</dbReference>
<comment type="cofactor">
    <cofactor evidence="10">
        <name>Ca(2+)</name>
        <dbReference type="ChEBI" id="CHEBI:29108"/>
    </cofactor>
    <text evidence="10">Binds 3 Ca(2+) ions per subunit. The ions are bound to the C2 domains.</text>
</comment>
<dbReference type="GO" id="GO:0031045">
    <property type="term" value="C:dense core granule"/>
    <property type="evidence" value="ECO:0007669"/>
    <property type="project" value="TreeGrafter"/>
</dbReference>
<dbReference type="GO" id="GO:0030424">
    <property type="term" value="C:axon"/>
    <property type="evidence" value="ECO:0007669"/>
    <property type="project" value="TreeGrafter"/>
</dbReference>
<sequence length="114" mass="12654">MVSTNLCLKIEKLGDICFSLRYVPTAGKLTVVILEAKNLKKMDVGGLSGNRFGNQIIIVLLLLTSLYRAPLAKSLALSATLDHQESFAELETVNVSKFRHKGFHTFLTGRQKYV</sequence>
<evidence type="ECO:0000256" key="3">
    <source>
        <dbReference type="ARBA" id="ARBA00022692"/>
    </source>
</evidence>
<evidence type="ECO:0000256" key="5">
    <source>
        <dbReference type="ARBA" id="ARBA00022837"/>
    </source>
</evidence>
<dbReference type="GO" id="GO:0030672">
    <property type="term" value="C:synaptic vesicle membrane"/>
    <property type="evidence" value="ECO:0007669"/>
    <property type="project" value="UniProtKB-SubCell"/>
</dbReference>
<dbReference type="EMBL" id="CCAG010019886">
    <property type="status" value="NOT_ANNOTATED_CDS"/>
    <property type="molecule type" value="Genomic_DNA"/>
</dbReference>
<dbReference type="PANTHER" id="PTHR10024:SF239">
    <property type="entry name" value="SYNAPTOTAGMIN-1"/>
    <property type="match status" value="1"/>
</dbReference>
<dbReference type="GO" id="GO:0005886">
    <property type="term" value="C:plasma membrane"/>
    <property type="evidence" value="ECO:0007669"/>
    <property type="project" value="TreeGrafter"/>
</dbReference>
<comment type="subcellular location">
    <subcellularLocation>
        <location evidence="10">Cytoplasmic vesicle</location>
        <location evidence="10">Secretory vesicle</location>
        <location evidence="10">Synaptic vesicle membrane</location>
        <topology evidence="10">Single-pass membrane protein</topology>
    </subcellularLocation>
    <subcellularLocation>
        <location evidence="2">Endomembrane system</location>
    </subcellularLocation>
    <subcellularLocation>
        <location evidence="1">Membrane</location>
        <topology evidence="1">Single-pass membrane protein</topology>
    </subcellularLocation>
    <subcellularLocation>
        <location evidence="9">Synapse</location>
    </subcellularLocation>
</comment>
<dbReference type="GO" id="GO:0005544">
    <property type="term" value="F:calcium-dependent phospholipid binding"/>
    <property type="evidence" value="ECO:0007669"/>
    <property type="project" value="TreeGrafter"/>
</dbReference>
<dbReference type="GO" id="GO:0005509">
    <property type="term" value="F:calcium ion binding"/>
    <property type="evidence" value="ECO:0007669"/>
    <property type="project" value="UniProtKB-UniRule"/>
</dbReference>
<keyword evidence="3" id="KW-0812">Transmembrane</keyword>
<keyword evidence="5 10" id="KW-0106">Calcium</keyword>
<evidence type="ECO:0000256" key="2">
    <source>
        <dbReference type="ARBA" id="ARBA00004308"/>
    </source>
</evidence>
<keyword evidence="8" id="KW-0472">Membrane</keyword>
<dbReference type="InterPro" id="IPR035892">
    <property type="entry name" value="C2_domain_sf"/>
</dbReference>
<keyword evidence="7 10" id="KW-0770">Synapse</keyword>
<dbReference type="EMBL" id="CCAG010019887">
    <property type="status" value="NOT_ANNOTATED_CDS"/>
    <property type="molecule type" value="Genomic_DNA"/>
</dbReference>
<protein>
    <recommendedName>
        <fullName evidence="10">Synaptotagmin</fullName>
    </recommendedName>
</protein>
<dbReference type="GO" id="GO:0030276">
    <property type="term" value="F:clathrin binding"/>
    <property type="evidence" value="ECO:0007669"/>
    <property type="project" value="TreeGrafter"/>
</dbReference>
<dbReference type="InterPro" id="IPR001565">
    <property type="entry name" value="Synaptotagmin"/>
</dbReference>
<evidence type="ECO:0000256" key="8">
    <source>
        <dbReference type="ARBA" id="ARBA00023136"/>
    </source>
</evidence>
<organism evidence="11 12">
    <name type="scientific">Glossina morsitans morsitans</name>
    <name type="common">Savannah tsetse fly</name>
    <dbReference type="NCBI Taxonomy" id="37546"/>
    <lineage>
        <taxon>Eukaryota</taxon>
        <taxon>Metazoa</taxon>
        <taxon>Ecdysozoa</taxon>
        <taxon>Arthropoda</taxon>
        <taxon>Hexapoda</taxon>
        <taxon>Insecta</taxon>
        <taxon>Pterygota</taxon>
        <taxon>Neoptera</taxon>
        <taxon>Endopterygota</taxon>
        <taxon>Diptera</taxon>
        <taxon>Brachycera</taxon>
        <taxon>Muscomorpha</taxon>
        <taxon>Hippoboscoidea</taxon>
        <taxon>Glossinidae</taxon>
        <taxon>Glossina</taxon>
    </lineage>
</organism>
<reference evidence="11" key="1">
    <citation type="submission" date="2020-05" db="UniProtKB">
        <authorList>
            <consortium name="EnsemblMetazoa"/>
        </authorList>
    </citation>
    <scope>IDENTIFICATION</scope>
    <source>
        <strain evidence="11">Yale</strain>
    </source>
</reference>
<evidence type="ECO:0000256" key="7">
    <source>
        <dbReference type="ARBA" id="ARBA00023018"/>
    </source>
</evidence>
<dbReference type="AlphaFoldDB" id="A0A1B0G278"/>
<evidence type="ECO:0000256" key="9">
    <source>
        <dbReference type="ARBA" id="ARBA00034103"/>
    </source>
</evidence>
<dbReference type="GO" id="GO:0000149">
    <property type="term" value="F:SNARE binding"/>
    <property type="evidence" value="ECO:0007669"/>
    <property type="project" value="TreeGrafter"/>
</dbReference>
<evidence type="ECO:0000256" key="1">
    <source>
        <dbReference type="ARBA" id="ARBA00004167"/>
    </source>
</evidence>
<keyword evidence="12" id="KW-1185">Reference proteome</keyword>
<evidence type="ECO:0000256" key="4">
    <source>
        <dbReference type="ARBA" id="ARBA00022723"/>
    </source>
</evidence>
<keyword evidence="4 10" id="KW-0479">Metal-binding</keyword>
<keyword evidence="10" id="KW-0968">Cytoplasmic vesicle</keyword>
<comment type="function">
    <text evidence="10">May have a regulatory role in the membrane interactions during trafficking of synaptic vesicles at the active zone of the synapse. It binds acidic phospholipids with a specificity that requires the presence of both an acidic head group and a diacyl backbone.</text>
</comment>
<accession>A0A1B0G278</accession>
<evidence type="ECO:0000256" key="6">
    <source>
        <dbReference type="ARBA" id="ARBA00022989"/>
    </source>
</evidence>
<dbReference type="Proteomes" id="UP000092444">
    <property type="component" value="Unassembled WGS sequence"/>
</dbReference>
<name>A0A1B0G278_GLOMM</name>
<evidence type="ECO:0000313" key="11">
    <source>
        <dbReference type="EnsemblMetazoa" id="GMOY007406-PA"/>
    </source>
</evidence>
<dbReference type="PANTHER" id="PTHR10024">
    <property type="entry name" value="SYNAPTOTAGMIN"/>
    <property type="match status" value="1"/>
</dbReference>
<dbReference type="GO" id="GO:0001786">
    <property type="term" value="F:phosphatidylserine binding"/>
    <property type="evidence" value="ECO:0007669"/>
    <property type="project" value="TreeGrafter"/>
</dbReference>